<comment type="similarity">
    <text evidence="1">Belongs to the complex I 51 kDa subunit family.</text>
</comment>
<evidence type="ECO:0000256" key="1">
    <source>
        <dbReference type="ARBA" id="ARBA00007523"/>
    </source>
</evidence>
<dbReference type="InterPro" id="IPR036249">
    <property type="entry name" value="Thioredoxin-like_sf"/>
</dbReference>
<protein>
    <submittedName>
        <fullName evidence="7">NAD(P)-dependent iron-only hydrogenase diaphorase component flavoprotein</fullName>
    </submittedName>
</protein>
<evidence type="ECO:0000256" key="3">
    <source>
        <dbReference type="ARBA" id="ARBA00022723"/>
    </source>
</evidence>
<keyword evidence="4" id="KW-0408">Iron</keyword>
<feature type="domain" description="NADH-ubiquinone oxidoreductase 51kDa subunit iron-sulphur binding" evidence="6">
    <location>
        <begin position="458"/>
        <end position="503"/>
    </location>
</feature>
<keyword evidence="5" id="KW-0411">Iron-sulfur</keyword>
<dbReference type="NCBIfam" id="NF010120">
    <property type="entry name" value="PRK13596.1"/>
    <property type="match status" value="1"/>
</dbReference>
<reference evidence="7 8" key="1">
    <citation type="submission" date="2016-11" db="EMBL/GenBank/DDBJ databases">
        <authorList>
            <person name="Jaros S."/>
            <person name="Januszkiewicz K."/>
            <person name="Wedrychowicz H."/>
        </authorList>
    </citation>
    <scope>NUCLEOTIDE SEQUENCE [LARGE SCALE GENOMIC DNA]</scope>
    <source>
        <strain evidence="7 8">DSM 18119</strain>
    </source>
</reference>
<dbReference type="GO" id="GO:0051539">
    <property type="term" value="F:4 iron, 4 sulfur cluster binding"/>
    <property type="evidence" value="ECO:0007669"/>
    <property type="project" value="UniProtKB-KW"/>
</dbReference>
<dbReference type="EMBL" id="FQUU01000002">
    <property type="protein sequence ID" value="SHE55604.1"/>
    <property type="molecule type" value="Genomic_DNA"/>
</dbReference>
<dbReference type="PANTHER" id="PTHR43578">
    <property type="entry name" value="NADH-QUINONE OXIDOREDUCTASE SUBUNIT F"/>
    <property type="match status" value="1"/>
</dbReference>
<dbReference type="SUPFAM" id="SSF142019">
    <property type="entry name" value="Nqo1 FMN-binding domain-like"/>
    <property type="match status" value="1"/>
</dbReference>
<dbReference type="Proteomes" id="UP000184048">
    <property type="component" value="Unassembled WGS sequence"/>
</dbReference>
<dbReference type="PROSITE" id="PS00645">
    <property type="entry name" value="COMPLEX1_51K_2"/>
    <property type="match status" value="1"/>
</dbReference>
<keyword evidence="2" id="KW-0004">4Fe-4S</keyword>
<dbReference type="SUPFAM" id="SSF52833">
    <property type="entry name" value="Thioredoxin-like"/>
    <property type="match status" value="1"/>
</dbReference>
<dbReference type="FunFam" id="1.20.1440.230:FF:000001">
    <property type="entry name" value="Mitochondrial NADH dehydrogenase flavoprotein 1"/>
    <property type="match status" value="1"/>
</dbReference>
<dbReference type="Pfam" id="PF01512">
    <property type="entry name" value="Complex1_51K"/>
    <property type="match status" value="1"/>
</dbReference>
<evidence type="ECO:0000256" key="4">
    <source>
        <dbReference type="ARBA" id="ARBA00023004"/>
    </source>
</evidence>
<sequence length="560" mass="61210">MNRQEFKDLVIAETEKTKNSTCKHKICICCGAGCISSGSEAVMKKLQEEIIERGLQSEVEIIPTGCMGPCNQGPLMKYLPENSIYQKVDCSNISQIVQSQVIEKKPIEHLLLFADSRERPFSNADEDPFFSKQLKIVLKNCGQLNPERIEDYLVHEGYRALDKALFEMSPEDVIAEIKQSRMRGRGGAGYPTGLKWETVYKYVNDQKYVICNGDEGDPGAFMDRSVLEGNPHRVLEGMAIGGYAVGASKGYAYIRGEYPLAIKRFEAAIKQAKKMGLLGPNILGSNFSFDVEVRIGAGAFVCGEETALIASIEGKRGTPRPRPPFPAESGLWGKPTLINNVETFAGIAPIINNGGEWYSEIGTPKSAGTKVFALAGKINYSGLIEVPMGTSLREIVFDIGGGIQGGGEFKAAQTGGPSGGCIPAEHLDVKMDYEALVNLGSIMGSGGLIVMDQSSDMVDVARFFMEFCMDESCGKCVPCRVGTKMMHDLLQKICDNNASRIDLERLEELAVYVKEASLCGLGGSAPNPLLSTLRHFRNEYETRIGKYEEKHIEVPQTSEV</sequence>
<dbReference type="InterPro" id="IPR019575">
    <property type="entry name" value="Nuop51_4Fe4S-bd"/>
</dbReference>
<dbReference type="Gene3D" id="1.20.1440.230">
    <property type="entry name" value="NADH-ubiquinone oxidoreductase 51kDa subunit, iron-sulphur binding domain"/>
    <property type="match status" value="1"/>
</dbReference>
<dbReference type="RefSeq" id="WP_072833787.1">
    <property type="nucleotide sequence ID" value="NZ_FQUU01000002.1"/>
</dbReference>
<dbReference type="CDD" id="cd02980">
    <property type="entry name" value="TRX_Fd_family"/>
    <property type="match status" value="1"/>
</dbReference>
<evidence type="ECO:0000313" key="8">
    <source>
        <dbReference type="Proteomes" id="UP000184048"/>
    </source>
</evidence>
<dbReference type="SUPFAM" id="SSF140490">
    <property type="entry name" value="Nqo1C-terminal domain-like"/>
    <property type="match status" value="1"/>
</dbReference>
<dbReference type="AlphaFoldDB" id="A0A1M4UG10"/>
<name>A0A1M4UG10_9BACT</name>
<proteinExistence type="inferred from homology"/>
<evidence type="ECO:0000313" key="7">
    <source>
        <dbReference type="EMBL" id="SHE55604.1"/>
    </source>
</evidence>
<dbReference type="GO" id="GO:0010181">
    <property type="term" value="F:FMN binding"/>
    <property type="evidence" value="ECO:0007669"/>
    <property type="project" value="InterPro"/>
</dbReference>
<dbReference type="InterPro" id="IPR037207">
    <property type="entry name" value="Nuop51_4Fe4S-bd_sf"/>
</dbReference>
<dbReference type="InterPro" id="IPR001949">
    <property type="entry name" value="NADH-UbQ_OxRdtase_51kDa_CS"/>
</dbReference>
<dbReference type="SMART" id="SM00928">
    <property type="entry name" value="NADH_4Fe-4S"/>
    <property type="match status" value="1"/>
</dbReference>
<evidence type="ECO:0000256" key="5">
    <source>
        <dbReference type="ARBA" id="ARBA00023014"/>
    </source>
</evidence>
<evidence type="ECO:0000259" key="6">
    <source>
        <dbReference type="SMART" id="SM00928"/>
    </source>
</evidence>
<keyword evidence="3" id="KW-0479">Metal-binding</keyword>
<dbReference type="Gene3D" id="3.40.30.10">
    <property type="entry name" value="Glutaredoxin"/>
    <property type="match status" value="1"/>
</dbReference>
<dbReference type="SUPFAM" id="SSF142984">
    <property type="entry name" value="Nqo1 middle domain-like"/>
    <property type="match status" value="1"/>
</dbReference>
<dbReference type="Gene3D" id="6.10.250.1450">
    <property type="match status" value="1"/>
</dbReference>
<dbReference type="InterPro" id="IPR037225">
    <property type="entry name" value="Nuo51_FMN-bd_sf"/>
</dbReference>
<accession>A0A1M4UG10</accession>
<gene>
    <name evidence="7" type="ORF">SAMN02745131_00639</name>
</gene>
<keyword evidence="8" id="KW-1185">Reference proteome</keyword>
<organism evidence="7 8">
    <name type="scientific">Flavisolibacter ginsengisoli DSM 18119</name>
    <dbReference type="NCBI Taxonomy" id="1121884"/>
    <lineage>
        <taxon>Bacteria</taxon>
        <taxon>Pseudomonadati</taxon>
        <taxon>Bacteroidota</taxon>
        <taxon>Chitinophagia</taxon>
        <taxon>Chitinophagales</taxon>
        <taxon>Chitinophagaceae</taxon>
        <taxon>Flavisolibacter</taxon>
    </lineage>
</organism>
<dbReference type="Pfam" id="PF10589">
    <property type="entry name" value="NADH_4Fe-4S"/>
    <property type="match status" value="1"/>
</dbReference>
<dbReference type="Gene3D" id="3.10.20.600">
    <property type="match status" value="1"/>
</dbReference>
<dbReference type="GO" id="GO:0046872">
    <property type="term" value="F:metal ion binding"/>
    <property type="evidence" value="ECO:0007669"/>
    <property type="project" value="UniProtKB-KW"/>
</dbReference>
<dbReference type="OrthoDB" id="9761899at2"/>
<dbReference type="STRING" id="1121884.SAMN02745131_00639"/>
<dbReference type="InterPro" id="IPR011538">
    <property type="entry name" value="Nuo51_FMN-bd"/>
</dbReference>
<dbReference type="FunFam" id="3.40.50.11540:FF:000001">
    <property type="entry name" value="NADH dehydrogenase [ubiquinone] flavoprotein 1, mitochondrial"/>
    <property type="match status" value="1"/>
</dbReference>
<dbReference type="GO" id="GO:0008137">
    <property type="term" value="F:NADH dehydrogenase (ubiquinone) activity"/>
    <property type="evidence" value="ECO:0007669"/>
    <property type="project" value="InterPro"/>
</dbReference>
<evidence type="ECO:0000256" key="2">
    <source>
        <dbReference type="ARBA" id="ARBA00022485"/>
    </source>
</evidence>
<dbReference type="PANTHER" id="PTHR43578:SF3">
    <property type="entry name" value="NADH-QUINONE OXIDOREDUCTASE SUBUNIT F"/>
    <property type="match status" value="1"/>
</dbReference>
<dbReference type="Gene3D" id="3.40.50.11540">
    <property type="entry name" value="NADH-ubiquinone oxidoreductase 51kDa subunit"/>
    <property type="match status" value="1"/>
</dbReference>